<sequence>MWNLYIWLYQSRVYDVTKPQQCQIICPDPTKLCSLDQTGTIKISSFCMEGQSKDLNNINCQKCEENCLSCGFYKSSAGNQYSTCDFCSVGQQLVITQKQVYKFLRVCSKI</sequence>
<organism evidence="1 2">
    <name type="scientific">Paramecium sonneborni</name>
    <dbReference type="NCBI Taxonomy" id="65129"/>
    <lineage>
        <taxon>Eukaryota</taxon>
        <taxon>Sar</taxon>
        <taxon>Alveolata</taxon>
        <taxon>Ciliophora</taxon>
        <taxon>Intramacronucleata</taxon>
        <taxon>Oligohymenophorea</taxon>
        <taxon>Peniculida</taxon>
        <taxon>Parameciidae</taxon>
        <taxon>Paramecium</taxon>
    </lineage>
</organism>
<dbReference type="EMBL" id="CAJJDN010000170">
    <property type="protein sequence ID" value="CAD8126816.1"/>
    <property type="molecule type" value="Genomic_DNA"/>
</dbReference>
<reference evidence="1" key="1">
    <citation type="submission" date="2021-01" db="EMBL/GenBank/DDBJ databases">
        <authorList>
            <consortium name="Genoscope - CEA"/>
            <person name="William W."/>
        </authorList>
    </citation>
    <scope>NUCLEOTIDE SEQUENCE</scope>
</reference>
<name>A0A8S1REU8_9CILI</name>
<gene>
    <name evidence="1" type="ORF">PSON_ATCC_30995.1.T1700115</name>
</gene>
<proteinExistence type="predicted"/>
<evidence type="ECO:0000313" key="2">
    <source>
        <dbReference type="Proteomes" id="UP000692954"/>
    </source>
</evidence>
<dbReference type="Proteomes" id="UP000692954">
    <property type="component" value="Unassembled WGS sequence"/>
</dbReference>
<evidence type="ECO:0000313" key="1">
    <source>
        <dbReference type="EMBL" id="CAD8126816.1"/>
    </source>
</evidence>
<accession>A0A8S1REU8</accession>
<keyword evidence="2" id="KW-1185">Reference proteome</keyword>
<dbReference type="AlphaFoldDB" id="A0A8S1REU8"/>
<protein>
    <submittedName>
        <fullName evidence="1">Uncharacterized protein</fullName>
    </submittedName>
</protein>
<comment type="caution">
    <text evidence="1">The sequence shown here is derived from an EMBL/GenBank/DDBJ whole genome shotgun (WGS) entry which is preliminary data.</text>
</comment>